<keyword evidence="4 10" id="KW-0812">Transmembrane</keyword>
<dbReference type="GO" id="GO:0019367">
    <property type="term" value="P:fatty acid elongation, saturated fatty acid"/>
    <property type="evidence" value="ECO:0007669"/>
    <property type="project" value="TreeGrafter"/>
</dbReference>
<evidence type="ECO:0000256" key="10">
    <source>
        <dbReference type="RuleBase" id="RU361115"/>
    </source>
</evidence>
<feature type="transmembrane region" description="Helical" evidence="10">
    <location>
        <begin position="175"/>
        <end position="194"/>
    </location>
</feature>
<feature type="transmembrane region" description="Helical" evidence="10">
    <location>
        <begin position="66"/>
        <end position="90"/>
    </location>
</feature>
<evidence type="ECO:0000256" key="5">
    <source>
        <dbReference type="ARBA" id="ARBA00022832"/>
    </source>
</evidence>
<evidence type="ECO:0000256" key="4">
    <source>
        <dbReference type="ARBA" id="ARBA00022692"/>
    </source>
</evidence>
<dbReference type="Proteomes" id="UP000549394">
    <property type="component" value="Unassembled WGS sequence"/>
</dbReference>
<evidence type="ECO:0000256" key="9">
    <source>
        <dbReference type="ARBA" id="ARBA00023160"/>
    </source>
</evidence>
<dbReference type="GO" id="GO:0034625">
    <property type="term" value="P:fatty acid elongation, monounsaturated fatty acid"/>
    <property type="evidence" value="ECO:0007669"/>
    <property type="project" value="TreeGrafter"/>
</dbReference>
<comment type="similarity">
    <text evidence="10">Belongs to the ELO family.</text>
</comment>
<evidence type="ECO:0000256" key="7">
    <source>
        <dbReference type="ARBA" id="ARBA00023098"/>
    </source>
</evidence>
<keyword evidence="12" id="KW-1185">Reference proteome</keyword>
<evidence type="ECO:0000313" key="12">
    <source>
        <dbReference type="Proteomes" id="UP000549394"/>
    </source>
</evidence>
<dbReference type="PANTHER" id="PTHR11157">
    <property type="entry name" value="FATTY ACID ACYL TRANSFERASE-RELATED"/>
    <property type="match status" value="1"/>
</dbReference>
<proteinExistence type="inferred from homology"/>
<keyword evidence="5 10" id="KW-0276">Fatty acid metabolism</keyword>
<protein>
    <recommendedName>
        <fullName evidence="10">Elongation of very long chain fatty acids protein</fullName>
        <ecNumber evidence="10">2.3.1.199</ecNumber>
    </recommendedName>
    <alternativeName>
        <fullName evidence="10">Very-long-chain 3-oxoacyl-CoA synthase</fullName>
    </alternativeName>
</protein>
<dbReference type="GO" id="GO:0030148">
    <property type="term" value="P:sphingolipid biosynthetic process"/>
    <property type="evidence" value="ECO:0007669"/>
    <property type="project" value="TreeGrafter"/>
</dbReference>
<dbReference type="InterPro" id="IPR030457">
    <property type="entry name" value="ELO_CS"/>
</dbReference>
<dbReference type="InterPro" id="IPR002076">
    <property type="entry name" value="ELO_fam"/>
</dbReference>
<dbReference type="Pfam" id="PF01151">
    <property type="entry name" value="ELO"/>
    <property type="match status" value="1"/>
</dbReference>
<keyword evidence="3 10" id="KW-0808">Transferase</keyword>
<dbReference type="AlphaFoldDB" id="A0A7I8VXP9"/>
<dbReference type="EC" id="2.3.1.199" evidence="10"/>
<gene>
    <name evidence="11" type="ORF">DGYR_LOCUS8397</name>
</gene>
<evidence type="ECO:0000256" key="2">
    <source>
        <dbReference type="ARBA" id="ARBA00022516"/>
    </source>
</evidence>
<dbReference type="GO" id="GO:0009922">
    <property type="term" value="F:fatty acid elongase activity"/>
    <property type="evidence" value="ECO:0007669"/>
    <property type="project" value="UniProtKB-EC"/>
</dbReference>
<feature type="transmembrane region" description="Helical" evidence="10">
    <location>
        <begin position="32"/>
        <end position="54"/>
    </location>
</feature>
<keyword evidence="2 10" id="KW-0444">Lipid biosynthesis</keyword>
<feature type="transmembrane region" description="Helical" evidence="10">
    <location>
        <begin position="232"/>
        <end position="253"/>
    </location>
</feature>
<name>A0A7I8VXP9_9ANNE</name>
<dbReference type="EMBL" id="CAJFCJ010000012">
    <property type="protein sequence ID" value="CAD5120284.1"/>
    <property type="molecule type" value="Genomic_DNA"/>
</dbReference>
<dbReference type="GO" id="GO:0034626">
    <property type="term" value="P:fatty acid elongation, polyunsaturated fatty acid"/>
    <property type="evidence" value="ECO:0007669"/>
    <property type="project" value="TreeGrafter"/>
</dbReference>
<organism evidence="11 12">
    <name type="scientific">Dimorphilus gyrociliatus</name>
    <dbReference type="NCBI Taxonomy" id="2664684"/>
    <lineage>
        <taxon>Eukaryota</taxon>
        <taxon>Metazoa</taxon>
        <taxon>Spiralia</taxon>
        <taxon>Lophotrochozoa</taxon>
        <taxon>Annelida</taxon>
        <taxon>Polychaeta</taxon>
        <taxon>Polychaeta incertae sedis</taxon>
        <taxon>Dinophilidae</taxon>
        <taxon>Dimorphilus</taxon>
    </lineage>
</organism>
<evidence type="ECO:0000313" key="11">
    <source>
        <dbReference type="EMBL" id="CAD5120284.1"/>
    </source>
</evidence>
<keyword evidence="9 10" id="KW-0275">Fatty acid biosynthesis</keyword>
<dbReference type="PROSITE" id="PS01188">
    <property type="entry name" value="ELO"/>
    <property type="match status" value="1"/>
</dbReference>
<evidence type="ECO:0000256" key="1">
    <source>
        <dbReference type="ARBA" id="ARBA00004141"/>
    </source>
</evidence>
<dbReference type="PANTHER" id="PTHR11157:SF69">
    <property type="entry name" value="ELONGATION OF VERY LONG CHAIN FATTY ACIDS PROTEIN 7"/>
    <property type="match status" value="1"/>
</dbReference>
<comment type="caution">
    <text evidence="11">The sequence shown here is derived from an EMBL/GenBank/DDBJ whole genome shotgun (WGS) entry which is preliminary data.</text>
</comment>
<keyword evidence="7 10" id="KW-0443">Lipid metabolism</keyword>
<feature type="transmembrane region" description="Helical" evidence="10">
    <location>
        <begin position="206"/>
        <end position="226"/>
    </location>
</feature>
<accession>A0A7I8VXP9</accession>
<comment type="subcellular location">
    <subcellularLocation>
        <location evidence="1">Membrane</location>
        <topology evidence="1">Multi-pass membrane protein</topology>
    </subcellularLocation>
</comment>
<keyword evidence="8 10" id="KW-0472">Membrane</keyword>
<dbReference type="GO" id="GO:0042761">
    <property type="term" value="P:very long-chain fatty acid biosynthetic process"/>
    <property type="evidence" value="ECO:0007669"/>
    <property type="project" value="TreeGrafter"/>
</dbReference>
<comment type="catalytic activity">
    <reaction evidence="10">
        <text>a very-long-chain acyl-CoA + malonyl-CoA + H(+) = a very-long-chain 3-oxoacyl-CoA + CO2 + CoA</text>
        <dbReference type="Rhea" id="RHEA:32727"/>
        <dbReference type="ChEBI" id="CHEBI:15378"/>
        <dbReference type="ChEBI" id="CHEBI:16526"/>
        <dbReference type="ChEBI" id="CHEBI:57287"/>
        <dbReference type="ChEBI" id="CHEBI:57384"/>
        <dbReference type="ChEBI" id="CHEBI:90725"/>
        <dbReference type="ChEBI" id="CHEBI:90736"/>
        <dbReference type="EC" id="2.3.1.199"/>
    </reaction>
</comment>
<dbReference type="GO" id="GO:0005789">
    <property type="term" value="C:endoplasmic reticulum membrane"/>
    <property type="evidence" value="ECO:0007669"/>
    <property type="project" value="TreeGrafter"/>
</dbReference>
<reference evidence="11 12" key="1">
    <citation type="submission" date="2020-08" db="EMBL/GenBank/DDBJ databases">
        <authorList>
            <person name="Hejnol A."/>
        </authorList>
    </citation>
    <scope>NUCLEOTIDE SEQUENCE [LARGE SCALE GENOMIC DNA]</scope>
</reference>
<keyword evidence="6 10" id="KW-1133">Transmembrane helix</keyword>
<evidence type="ECO:0000256" key="8">
    <source>
        <dbReference type="ARBA" id="ARBA00023136"/>
    </source>
</evidence>
<evidence type="ECO:0000256" key="6">
    <source>
        <dbReference type="ARBA" id="ARBA00022989"/>
    </source>
</evidence>
<dbReference type="OrthoDB" id="434092at2759"/>
<sequence>MSLIEQVVNYAQSVMAKADPRTDGMLLMDSPWLSLSICILYVIFVQVIGPKLMANREPFKLKELMIVYNFAMVILSGYIFMEFGICGWFGNYSYGCQPVDYSNSPNALRMLRVCQLFHLSKYIELLDTVIFVLRKKFNQISFLHVFHHGVMPISWWFGVKFVAGGFGTFHGWLNSWIHFMMYIYYGIAGLGPAYQKYIWWKKYMTSLQLLQFALVTIHSIQLFFIPCNYPVLFTWWILSYAVIFFAMFSNFYVKAYKKPKKEAVRNGVHNGKDKKGD</sequence>
<feature type="transmembrane region" description="Helical" evidence="10">
    <location>
        <begin position="145"/>
        <end position="163"/>
    </location>
</feature>
<evidence type="ECO:0000256" key="3">
    <source>
        <dbReference type="ARBA" id="ARBA00022679"/>
    </source>
</evidence>